<evidence type="ECO:0000259" key="1">
    <source>
        <dbReference type="PROSITE" id="PS51186"/>
    </source>
</evidence>
<accession>D4MKU9</accession>
<dbReference type="PATRIC" id="fig|717961.3.peg.1493"/>
<protein>
    <submittedName>
        <fullName evidence="2">Acetyltransferases</fullName>
    </submittedName>
</protein>
<reference evidence="2 3" key="2">
    <citation type="submission" date="2010-03" db="EMBL/GenBank/DDBJ databases">
        <authorList>
            <person name="Pajon A."/>
        </authorList>
    </citation>
    <scope>NUCLEOTIDE SEQUENCE [LARGE SCALE GENOMIC DNA]</scope>
    <source>
        <strain evidence="2 3">V10Sc8a</strain>
    </source>
</reference>
<dbReference type="PANTHER" id="PTHR13355">
    <property type="entry name" value="GLUCOSAMINE 6-PHOSPHATE N-ACETYLTRANSFERASE"/>
    <property type="match status" value="1"/>
</dbReference>
<dbReference type="AlphaFoldDB" id="D4MKU9"/>
<dbReference type="GO" id="GO:0004343">
    <property type="term" value="F:glucosamine 6-phosphate N-acetyltransferase activity"/>
    <property type="evidence" value="ECO:0007669"/>
    <property type="project" value="TreeGrafter"/>
</dbReference>
<dbReference type="BioCyc" id="ESIR717961:G136L-1157-MONOMER"/>
<proteinExistence type="predicted"/>
<dbReference type="KEGG" id="esr:ES1_14110"/>
<dbReference type="EMBL" id="FP929059">
    <property type="protein sequence ID" value="CBL34382.1"/>
    <property type="molecule type" value="Genomic_DNA"/>
</dbReference>
<gene>
    <name evidence="2" type="ORF">ES1_14110</name>
</gene>
<dbReference type="CDD" id="cd04301">
    <property type="entry name" value="NAT_SF"/>
    <property type="match status" value="1"/>
</dbReference>
<dbReference type="SUPFAM" id="SSF55729">
    <property type="entry name" value="Acyl-CoA N-acyltransferases (Nat)"/>
    <property type="match status" value="1"/>
</dbReference>
<name>D4MKU9_9FIRM</name>
<dbReference type="InterPro" id="IPR039143">
    <property type="entry name" value="GNPNAT1-like"/>
</dbReference>
<dbReference type="PANTHER" id="PTHR13355:SF11">
    <property type="entry name" value="GLUCOSAMINE 6-PHOSPHATE N-ACETYLTRANSFERASE"/>
    <property type="match status" value="1"/>
</dbReference>
<dbReference type="Pfam" id="PF00583">
    <property type="entry name" value="Acetyltransf_1"/>
    <property type="match status" value="1"/>
</dbReference>
<dbReference type="HOGENOM" id="CLU_013985_34_5_9"/>
<organism evidence="2 3">
    <name type="scientific">[Eubacterium] siraeum V10Sc8a</name>
    <dbReference type="NCBI Taxonomy" id="717961"/>
    <lineage>
        <taxon>Bacteria</taxon>
        <taxon>Bacillati</taxon>
        <taxon>Bacillota</taxon>
        <taxon>Clostridia</taxon>
        <taxon>Eubacteriales</taxon>
        <taxon>Oscillospiraceae</taxon>
        <taxon>Oscillospiraceae incertae sedis</taxon>
    </lineage>
</organism>
<dbReference type="PROSITE" id="PS51186">
    <property type="entry name" value="GNAT"/>
    <property type="match status" value="1"/>
</dbReference>
<dbReference type="InterPro" id="IPR016181">
    <property type="entry name" value="Acyl_CoA_acyltransferase"/>
</dbReference>
<dbReference type="Proteomes" id="UP000007050">
    <property type="component" value="Chromosome"/>
</dbReference>
<dbReference type="InterPro" id="IPR000182">
    <property type="entry name" value="GNAT_dom"/>
</dbReference>
<sequence length="146" mass="16876">MMIREVNEDEYEQLMSLYCQLHETSVPEYKGDTRELWQRLVNNPDYHLIAAEEDGKIVSSCTCIIVPNMTHGPRPYAFVENVVTDSEYRGRGLATACLERAKEIAKTENCYRLILMTGSKLDSTLNFYRKAGYDDKEKTGFIQYLD</sequence>
<reference evidence="2 3" key="1">
    <citation type="submission" date="2010-03" db="EMBL/GenBank/DDBJ databases">
        <title>The genome sequence of Eubacterium siraeum V10Sc8a.</title>
        <authorList>
            <consortium name="metaHIT consortium -- http://www.metahit.eu/"/>
            <person name="Pajon A."/>
            <person name="Turner K."/>
            <person name="Parkhill J."/>
            <person name="Duncan S."/>
            <person name="Flint H."/>
        </authorList>
    </citation>
    <scope>NUCLEOTIDE SEQUENCE [LARGE SCALE GENOMIC DNA]</scope>
    <source>
        <strain evidence="2 3">V10Sc8a</strain>
    </source>
</reference>
<evidence type="ECO:0000313" key="3">
    <source>
        <dbReference type="Proteomes" id="UP000007050"/>
    </source>
</evidence>
<keyword evidence="2" id="KW-0808">Transferase</keyword>
<dbReference type="Gene3D" id="3.40.630.30">
    <property type="match status" value="1"/>
</dbReference>
<evidence type="ECO:0000313" key="2">
    <source>
        <dbReference type="EMBL" id="CBL34382.1"/>
    </source>
</evidence>
<feature type="domain" description="N-acetyltransferase" evidence="1">
    <location>
        <begin position="1"/>
        <end position="146"/>
    </location>
</feature>